<proteinExistence type="inferred from homology"/>
<dbReference type="InterPro" id="IPR039424">
    <property type="entry name" value="SBP_5"/>
</dbReference>
<dbReference type="CDD" id="cd00995">
    <property type="entry name" value="PBP2_NikA_DppA_OppA_like"/>
    <property type="match status" value="1"/>
</dbReference>
<organism evidence="6 7">
    <name type="scientific">Dethiosulfatarculus sandiegensis</name>
    <dbReference type="NCBI Taxonomy" id="1429043"/>
    <lineage>
        <taxon>Bacteria</taxon>
        <taxon>Pseudomonadati</taxon>
        <taxon>Thermodesulfobacteriota</taxon>
        <taxon>Desulfarculia</taxon>
        <taxon>Desulfarculales</taxon>
        <taxon>Desulfarculaceae</taxon>
        <taxon>Dethiosulfatarculus</taxon>
    </lineage>
</organism>
<evidence type="ECO:0000259" key="5">
    <source>
        <dbReference type="Pfam" id="PF00496"/>
    </source>
</evidence>
<dbReference type="InParanoid" id="A0A0D2HP95"/>
<comment type="subcellular location">
    <subcellularLocation>
        <location evidence="1">Cell envelope</location>
    </subcellularLocation>
</comment>
<dbReference type="Pfam" id="PF00496">
    <property type="entry name" value="SBP_bac_5"/>
    <property type="match status" value="1"/>
</dbReference>
<gene>
    <name evidence="6" type="ORF">X474_21020</name>
</gene>
<dbReference type="PANTHER" id="PTHR30290">
    <property type="entry name" value="PERIPLASMIC BINDING COMPONENT OF ABC TRANSPORTER"/>
    <property type="match status" value="1"/>
</dbReference>
<dbReference type="Gene3D" id="3.10.105.10">
    <property type="entry name" value="Dipeptide-binding Protein, Domain 3"/>
    <property type="match status" value="1"/>
</dbReference>
<evidence type="ECO:0000256" key="4">
    <source>
        <dbReference type="ARBA" id="ARBA00022729"/>
    </source>
</evidence>
<sequence>MNAVKTRIICFLIFPLFLGVMNGWQGQARAGEVLRVSTIQNPQPKRPWLARGELQRAFVRLTHDTLFAKGINGTLAPRLARACTFSADGRSAKIFLRKEVRFSDGSMMTARQVKRALDRYAVQNRYLKGGCLPGFIKEVRALDRFTVLIRFDCLVYSVKDLLTDERISPCSSVLTSGFAGAGPYMLESRSKKGGLILKPNPYYWDTPPAPKELVWRVMPETGSGVFDFRQTDLFFGLARPFKNLPGSKEDVEVKAFSGSRSLVLAFNQRRERWREKHIRRAFGLAFDLKMLRETASLSLGKPALDCRQPSESACNPEKARLVLQNAGFKPGQGIKLVLAKYDAVGSSVLKEMACQLQKVDLRLLVTRVSETKMHRMIFDSDSSDQADLFLFSCLGTENTENPNCVFGLLNLSKVADRGGRAKARLCLALKTACSVRKRIYLNHWLNYMERLVWQEACGIRIMQYKPTFTVRVNWRDNLPQAFYRQRKVMTPRPRKDLAQGRDRLKKGDG</sequence>
<dbReference type="OrthoDB" id="7888869at2"/>
<dbReference type="GO" id="GO:0015833">
    <property type="term" value="P:peptide transport"/>
    <property type="evidence" value="ECO:0007669"/>
    <property type="project" value="TreeGrafter"/>
</dbReference>
<keyword evidence="7" id="KW-1185">Reference proteome</keyword>
<evidence type="ECO:0000313" key="6">
    <source>
        <dbReference type="EMBL" id="KIX12343.1"/>
    </source>
</evidence>
<comment type="similarity">
    <text evidence="2">Belongs to the bacterial solute-binding protein 5 family.</text>
</comment>
<evidence type="ECO:0000256" key="1">
    <source>
        <dbReference type="ARBA" id="ARBA00004196"/>
    </source>
</evidence>
<feature type="domain" description="Solute-binding protein family 5" evidence="5">
    <location>
        <begin position="75"/>
        <end position="369"/>
    </location>
</feature>
<dbReference type="GO" id="GO:1904680">
    <property type="term" value="F:peptide transmembrane transporter activity"/>
    <property type="evidence" value="ECO:0007669"/>
    <property type="project" value="TreeGrafter"/>
</dbReference>
<dbReference type="GO" id="GO:0030313">
    <property type="term" value="C:cell envelope"/>
    <property type="evidence" value="ECO:0007669"/>
    <property type="project" value="UniProtKB-SubCell"/>
</dbReference>
<dbReference type="Gene3D" id="3.40.190.10">
    <property type="entry name" value="Periplasmic binding protein-like II"/>
    <property type="match status" value="1"/>
</dbReference>
<name>A0A0D2HP95_9BACT</name>
<evidence type="ECO:0000256" key="2">
    <source>
        <dbReference type="ARBA" id="ARBA00005695"/>
    </source>
</evidence>
<comment type="caution">
    <text evidence="6">The sequence shown here is derived from an EMBL/GenBank/DDBJ whole genome shotgun (WGS) entry which is preliminary data.</text>
</comment>
<dbReference type="RefSeq" id="WP_044351065.1">
    <property type="nucleotide sequence ID" value="NZ_AZAC01000034.1"/>
</dbReference>
<dbReference type="PANTHER" id="PTHR30290:SF10">
    <property type="entry name" value="PERIPLASMIC OLIGOPEPTIDE-BINDING PROTEIN-RELATED"/>
    <property type="match status" value="1"/>
</dbReference>
<dbReference type="InterPro" id="IPR000914">
    <property type="entry name" value="SBP_5_dom"/>
</dbReference>
<accession>A0A0D2HP95</accession>
<keyword evidence="4" id="KW-0732">Signal</keyword>
<reference evidence="6 7" key="1">
    <citation type="submission" date="2013-11" db="EMBL/GenBank/DDBJ databases">
        <title>Metagenomic analysis of a methanogenic consortium involved in long chain n-alkane degradation.</title>
        <authorList>
            <person name="Davidova I.A."/>
            <person name="Callaghan A.V."/>
            <person name="Wawrik B."/>
            <person name="Pruitt S."/>
            <person name="Marks C."/>
            <person name="Duncan K.E."/>
            <person name="Suflita J.M."/>
        </authorList>
    </citation>
    <scope>NUCLEOTIDE SEQUENCE [LARGE SCALE GENOMIC DNA]</scope>
    <source>
        <strain evidence="6 7">SPR</strain>
    </source>
</reference>
<keyword evidence="3" id="KW-0813">Transport</keyword>
<dbReference type="EMBL" id="AZAC01000034">
    <property type="protein sequence ID" value="KIX12343.1"/>
    <property type="molecule type" value="Genomic_DNA"/>
</dbReference>
<dbReference type="Proteomes" id="UP000032233">
    <property type="component" value="Unassembled WGS sequence"/>
</dbReference>
<dbReference type="AlphaFoldDB" id="A0A0D2HP95"/>
<evidence type="ECO:0000313" key="7">
    <source>
        <dbReference type="Proteomes" id="UP000032233"/>
    </source>
</evidence>
<protein>
    <recommendedName>
        <fullName evidence="5">Solute-binding protein family 5 domain-containing protein</fullName>
    </recommendedName>
</protein>
<evidence type="ECO:0000256" key="3">
    <source>
        <dbReference type="ARBA" id="ARBA00022448"/>
    </source>
</evidence>
<dbReference type="SUPFAM" id="SSF53850">
    <property type="entry name" value="Periplasmic binding protein-like II"/>
    <property type="match status" value="1"/>
</dbReference>
<dbReference type="STRING" id="1429043.X474_21020"/>